<sequence length="78" mass="8764">MFAGSDIVRKFLEEDKTTMAEFLYDFQTYCGQSLLKECQHKGKIDPGTIVIIVEGEFSIITTIMEAINEQDLLKGTLG</sequence>
<protein>
    <submittedName>
        <fullName evidence="1">Uncharacterized protein</fullName>
    </submittedName>
</protein>
<name>A0A0C9VH66_SPHS4</name>
<proteinExistence type="predicted"/>
<dbReference type="Proteomes" id="UP000054279">
    <property type="component" value="Unassembled WGS sequence"/>
</dbReference>
<dbReference type="AlphaFoldDB" id="A0A0C9VH66"/>
<reference evidence="1 2" key="1">
    <citation type="submission" date="2014-06" db="EMBL/GenBank/DDBJ databases">
        <title>Evolutionary Origins and Diversification of the Mycorrhizal Mutualists.</title>
        <authorList>
            <consortium name="DOE Joint Genome Institute"/>
            <consortium name="Mycorrhizal Genomics Consortium"/>
            <person name="Kohler A."/>
            <person name="Kuo A."/>
            <person name="Nagy L.G."/>
            <person name="Floudas D."/>
            <person name="Copeland A."/>
            <person name="Barry K.W."/>
            <person name="Cichocki N."/>
            <person name="Veneault-Fourrey C."/>
            <person name="LaButti K."/>
            <person name="Lindquist E.A."/>
            <person name="Lipzen A."/>
            <person name="Lundell T."/>
            <person name="Morin E."/>
            <person name="Murat C."/>
            <person name="Riley R."/>
            <person name="Ohm R."/>
            <person name="Sun H."/>
            <person name="Tunlid A."/>
            <person name="Henrissat B."/>
            <person name="Grigoriev I.V."/>
            <person name="Hibbett D.S."/>
            <person name="Martin F."/>
        </authorList>
    </citation>
    <scope>NUCLEOTIDE SEQUENCE [LARGE SCALE GENOMIC DNA]</scope>
    <source>
        <strain evidence="1 2">SS14</strain>
    </source>
</reference>
<dbReference type="HOGENOM" id="CLU_2623596_0_0_1"/>
<accession>A0A0C9VH66</accession>
<organism evidence="1 2">
    <name type="scientific">Sphaerobolus stellatus (strain SS14)</name>
    <dbReference type="NCBI Taxonomy" id="990650"/>
    <lineage>
        <taxon>Eukaryota</taxon>
        <taxon>Fungi</taxon>
        <taxon>Dikarya</taxon>
        <taxon>Basidiomycota</taxon>
        <taxon>Agaricomycotina</taxon>
        <taxon>Agaricomycetes</taxon>
        <taxon>Phallomycetidae</taxon>
        <taxon>Geastrales</taxon>
        <taxon>Sphaerobolaceae</taxon>
        <taxon>Sphaerobolus</taxon>
    </lineage>
</organism>
<evidence type="ECO:0000313" key="2">
    <source>
        <dbReference type="Proteomes" id="UP000054279"/>
    </source>
</evidence>
<evidence type="ECO:0000313" key="1">
    <source>
        <dbReference type="EMBL" id="KIJ40762.1"/>
    </source>
</evidence>
<keyword evidence="2" id="KW-1185">Reference proteome</keyword>
<dbReference type="EMBL" id="KN837141">
    <property type="protein sequence ID" value="KIJ40762.1"/>
    <property type="molecule type" value="Genomic_DNA"/>
</dbReference>
<gene>
    <name evidence="1" type="ORF">M422DRAFT_256174</name>
</gene>